<evidence type="ECO:0000256" key="2">
    <source>
        <dbReference type="ARBA" id="ARBA00022723"/>
    </source>
</evidence>
<dbReference type="RefSeq" id="WP_145226815.1">
    <property type="nucleotide sequence ID" value="NZ_CP036343.1"/>
</dbReference>
<dbReference type="SUPFAM" id="SSF50022">
    <property type="entry name" value="ISP domain"/>
    <property type="match status" value="1"/>
</dbReference>
<evidence type="ECO:0000313" key="6">
    <source>
        <dbReference type="EMBL" id="QDT90679.1"/>
    </source>
</evidence>
<evidence type="ECO:0000256" key="4">
    <source>
        <dbReference type="ARBA" id="ARBA00023014"/>
    </source>
</evidence>
<dbReference type="CDD" id="cd03528">
    <property type="entry name" value="Rieske_RO_ferredoxin"/>
    <property type="match status" value="1"/>
</dbReference>
<dbReference type="OrthoDB" id="9795104at2"/>
<dbReference type="PANTHER" id="PTHR21496">
    <property type="entry name" value="FERREDOXIN-RELATED"/>
    <property type="match status" value="1"/>
</dbReference>
<dbReference type="GO" id="GO:0051213">
    <property type="term" value="F:dioxygenase activity"/>
    <property type="evidence" value="ECO:0007669"/>
    <property type="project" value="UniProtKB-KW"/>
</dbReference>
<evidence type="ECO:0000256" key="3">
    <source>
        <dbReference type="ARBA" id="ARBA00023004"/>
    </source>
</evidence>
<evidence type="ECO:0000259" key="5">
    <source>
        <dbReference type="PROSITE" id="PS51296"/>
    </source>
</evidence>
<gene>
    <name evidence="6" type="primary">nagAb</name>
    <name evidence="6" type="ORF">Pan161_23320</name>
</gene>
<protein>
    <submittedName>
        <fullName evidence="6">Naphthalene 1,2-dioxygenase/salicylate 5-hydroxylase system, ferredoxin component</fullName>
    </submittedName>
</protein>
<keyword evidence="6" id="KW-0560">Oxidoreductase</keyword>
<dbReference type="EMBL" id="CP036343">
    <property type="protein sequence ID" value="QDT90679.1"/>
    <property type="molecule type" value="Genomic_DNA"/>
</dbReference>
<proteinExistence type="predicted"/>
<dbReference type="PROSITE" id="PS51296">
    <property type="entry name" value="RIESKE"/>
    <property type="match status" value="1"/>
</dbReference>
<evidence type="ECO:0000313" key="7">
    <source>
        <dbReference type="Proteomes" id="UP000316855"/>
    </source>
</evidence>
<dbReference type="InterPro" id="IPR036922">
    <property type="entry name" value="Rieske_2Fe-2S_sf"/>
</dbReference>
<keyword evidence="7" id="KW-1185">Reference proteome</keyword>
<dbReference type="AlphaFoldDB" id="A0A517VCE5"/>
<evidence type="ECO:0000256" key="1">
    <source>
        <dbReference type="ARBA" id="ARBA00022714"/>
    </source>
</evidence>
<dbReference type="GO" id="GO:0046872">
    <property type="term" value="F:metal ion binding"/>
    <property type="evidence" value="ECO:0007669"/>
    <property type="project" value="UniProtKB-KW"/>
</dbReference>
<accession>A0A517VCE5</accession>
<dbReference type="Gene3D" id="2.102.10.10">
    <property type="entry name" value="Rieske [2Fe-2S] iron-sulphur domain"/>
    <property type="match status" value="1"/>
</dbReference>
<reference evidence="6 7" key="1">
    <citation type="submission" date="2019-02" db="EMBL/GenBank/DDBJ databases">
        <title>Deep-cultivation of Planctomycetes and their phenomic and genomic characterization uncovers novel biology.</title>
        <authorList>
            <person name="Wiegand S."/>
            <person name="Jogler M."/>
            <person name="Boedeker C."/>
            <person name="Pinto D."/>
            <person name="Vollmers J."/>
            <person name="Rivas-Marin E."/>
            <person name="Kohn T."/>
            <person name="Peeters S.H."/>
            <person name="Heuer A."/>
            <person name="Rast P."/>
            <person name="Oberbeckmann S."/>
            <person name="Bunk B."/>
            <person name="Jeske O."/>
            <person name="Meyerdierks A."/>
            <person name="Storesund J.E."/>
            <person name="Kallscheuer N."/>
            <person name="Luecker S."/>
            <person name="Lage O.M."/>
            <person name="Pohl T."/>
            <person name="Merkel B.J."/>
            <person name="Hornburger P."/>
            <person name="Mueller R.-W."/>
            <person name="Bruemmer F."/>
            <person name="Labrenz M."/>
            <person name="Spormann A.M."/>
            <person name="Op den Camp H."/>
            <person name="Overmann J."/>
            <person name="Amann R."/>
            <person name="Jetten M.S.M."/>
            <person name="Mascher T."/>
            <person name="Medema M.H."/>
            <person name="Devos D.P."/>
            <person name="Kaster A.-K."/>
            <person name="Ovreas L."/>
            <person name="Rohde M."/>
            <person name="Galperin M.Y."/>
            <person name="Jogler C."/>
        </authorList>
    </citation>
    <scope>NUCLEOTIDE SEQUENCE [LARGE SCALE GENOMIC DNA]</scope>
    <source>
        <strain evidence="6 7">Pan161</strain>
    </source>
</reference>
<dbReference type="InterPro" id="IPR017941">
    <property type="entry name" value="Rieske_2Fe-2S"/>
</dbReference>
<dbReference type="Pfam" id="PF00355">
    <property type="entry name" value="Rieske"/>
    <property type="match status" value="1"/>
</dbReference>
<keyword evidence="1" id="KW-0001">2Fe-2S</keyword>
<organism evidence="6 7">
    <name type="scientific">Gimesia algae</name>
    <dbReference type="NCBI Taxonomy" id="2527971"/>
    <lineage>
        <taxon>Bacteria</taxon>
        <taxon>Pseudomonadati</taxon>
        <taxon>Planctomycetota</taxon>
        <taxon>Planctomycetia</taxon>
        <taxon>Planctomycetales</taxon>
        <taxon>Planctomycetaceae</taxon>
        <taxon>Gimesia</taxon>
    </lineage>
</organism>
<dbReference type="KEGG" id="gax:Pan161_23320"/>
<keyword evidence="3" id="KW-0408">Iron</keyword>
<keyword evidence="6" id="KW-0223">Dioxygenase</keyword>
<keyword evidence="2" id="KW-0479">Metal-binding</keyword>
<dbReference type="Proteomes" id="UP000316855">
    <property type="component" value="Chromosome"/>
</dbReference>
<sequence length="102" mass="11259">MPDFEEIASLDDFGSADRLEVFVEDTPVLLIRVQDQILAIEDVCTHDGQPLTNGCIEEGAIVCPRHGARFDLVTGKALCMPATKSIRTFEVEVRGQKIYVGH</sequence>
<name>A0A517VCE5_9PLAN</name>
<feature type="domain" description="Rieske" evidence="5">
    <location>
        <begin position="5"/>
        <end position="100"/>
    </location>
</feature>
<keyword evidence="4" id="KW-0411">Iron-sulfur</keyword>
<dbReference type="PANTHER" id="PTHR21496:SF23">
    <property type="entry name" value="3-PHENYLPROPIONATE_CINNAMIC ACID DIOXYGENASE FERREDOXIN SUBUNIT"/>
    <property type="match status" value="1"/>
</dbReference>
<dbReference type="GO" id="GO:0051537">
    <property type="term" value="F:2 iron, 2 sulfur cluster binding"/>
    <property type="evidence" value="ECO:0007669"/>
    <property type="project" value="UniProtKB-KW"/>
</dbReference>